<comment type="caution">
    <text evidence="3">The sequence shown here is derived from an EMBL/GenBank/DDBJ whole genome shotgun (WGS) entry which is preliminary data.</text>
</comment>
<dbReference type="EMBL" id="JAPXFL010000002">
    <property type="protein sequence ID" value="KAK9510494.1"/>
    <property type="molecule type" value="Genomic_DNA"/>
</dbReference>
<feature type="region of interest" description="Disordered" evidence="2">
    <location>
        <begin position="557"/>
        <end position="602"/>
    </location>
</feature>
<evidence type="ECO:0000256" key="2">
    <source>
        <dbReference type="SAM" id="MobiDB-lite"/>
    </source>
</evidence>
<keyword evidence="4" id="KW-1185">Reference proteome</keyword>
<reference evidence="3 4" key="1">
    <citation type="submission" date="2022-12" db="EMBL/GenBank/DDBJ databases">
        <title>Chromosome-level genome assembly of true bugs.</title>
        <authorList>
            <person name="Ma L."/>
            <person name="Li H."/>
        </authorList>
    </citation>
    <scope>NUCLEOTIDE SEQUENCE [LARGE SCALE GENOMIC DNA]</scope>
    <source>
        <strain evidence="3">Lab_2022b</strain>
    </source>
</reference>
<dbReference type="Proteomes" id="UP001461498">
    <property type="component" value="Unassembled WGS sequence"/>
</dbReference>
<protein>
    <submittedName>
        <fullName evidence="3">Uncharacterized protein</fullName>
    </submittedName>
</protein>
<name>A0AAW1DI38_9HEMI</name>
<feature type="compositionally biased region" description="Basic and acidic residues" evidence="2">
    <location>
        <begin position="473"/>
        <end position="498"/>
    </location>
</feature>
<evidence type="ECO:0000313" key="3">
    <source>
        <dbReference type="EMBL" id="KAK9510493.1"/>
    </source>
</evidence>
<feature type="compositionally biased region" description="Basic and acidic residues" evidence="2">
    <location>
        <begin position="659"/>
        <end position="677"/>
    </location>
</feature>
<dbReference type="InterPro" id="IPR029488">
    <property type="entry name" value="Hmw/CFAP97"/>
</dbReference>
<feature type="region of interest" description="Disordered" evidence="2">
    <location>
        <begin position="186"/>
        <end position="209"/>
    </location>
</feature>
<dbReference type="Pfam" id="PF13879">
    <property type="entry name" value="Hmw_CFAP97"/>
    <property type="match status" value="1"/>
</dbReference>
<gene>
    <name evidence="3" type="ORF">O3M35_005269</name>
</gene>
<proteinExistence type="inferred from homology"/>
<evidence type="ECO:0000256" key="1">
    <source>
        <dbReference type="ARBA" id="ARBA00008315"/>
    </source>
</evidence>
<feature type="compositionally biased region" description="Basic and acidic residues" evidence="2">
    <location>
        <begin position="505"/>
        <end position="525"/>
    </location>
</feature>
<sequence length="714" mass="83925">MLTRRENLLIRPWQERRYIHHREKIKYASPAIDNTPPPERPHVSCKLKKIQKEAERCSQIVNDNFTLLQHLSNIMRTTRVDHFWDEPPPNFLQRVGIYKVKSRLQKKIKFETSDEERPATRKERCYGCSPDRFHKVEIIPEERIPFAPPKKRVTRKAETPPDWGTQYKFRCAEDRPEFRGKIWKKPERRGSIRQKDGEKRRNRRKQKQELMEQSQCIYLSKGGLTLAVKFPSRSEVLMSNQRGTRVLQRELCECKSFPRKLSRLRKSSAETIILKSSDKSILDSSEKEVEDKTMNSLSKEFSNLKVTKEAEQTEEKSVISDGSYFFTNNELENVEYEDSQFKIEEERKQEEMESEREELAKEYLEEEELEQDEIDEEEVKQEADVEEEVEQEADVEEEVQQETDVEEEVEQETDVEEEVEQETDVEEEVEQEQVIEEEVLEEEAEENEHSDKELEDTDMNNSEDKSLLTTANENKDIIKLNASERKNSEEENNIRKEEDENSSDIELKKLDDQTAEENKYTKGESIETAEGNEALIDFNENSKRGLLVRFPQNRQLIEEEEENSFTDNQVKSDKSTNDHDKGNVVETEIGEHYVSDETKESISIEDEYTEEPNAINETGMKDTFSETENEIFLRGITFDTSQELIMDELIEHNEDEVAGEVKKSDNENSSKESIDKKIEKELEDAENVISELNKDDWLEDIEAMNNDDKLTDKK</sequence>
<dbReference type="PANTHER" id="PTHR33768:SF3">
    <property type="entry name" value="MIP11318P"/>
    <property type="match status" value="1"/>
</dbReference>
<feature type="compositionally biased region" description="Basic and acidic residues" evidence="2">
    <location>
        <begin position="186"/>
        <end position="199"/>
    </location>
</feature>
<organism evidence="3 4">
    <name type="scientific">Rhynocoris fuscipes</name>
    <dbReference type="NCBI Taxonomy" id="488301"/>
    <lineage>
        <taxon>Eukaryota</taxon>
        <taxon>Metazoa</taxon>
        <taxon>Ecdysozoa</taxon>
        <taxon>Arthropoda</taxon>
        <taxon>Hexapoda</taxon>
        <taxon>Insecta</taxon>
        <taxon>Pterygota</taxon>
        <taxon>Neoptera</taxon>
        <taxon>Paraneoptera</taxon>
        <taxon>Hemiptera</taxon>
        <taxon>Heteroptera</taxon>
        <taxon>Panheteroptera</taxon>
        <taxon>Cimicomorpha</taxon>
        <taxon>Reduviidae</taxon>
        <taxon>Harpactorinae</taxon>
        <taxon>Harpactorini</taxon>
        <taxon>Rhynocoris</taxon>
    </lineage>
</organism>
<comment type="similarity">
    <text evidence="1">Belongs to the CFAP97 family.</text>
</comment>
<feature type="region of interest" description="Disordered" evidence="2">
    <location>
        <begin position="656"/>
        <end position="677"/>
    </location>
</feature>
<feature type="compositionally biased region" description="Basic and acidic residues" evidence="2">
    <location>
        <begin position="570"/>
        <end position="602"/>
    </location>
</feature>
<dbReference type="InterPro" id="IPR038792">
    <property type="entry name" value="CFAP97D1/2"/>
</dbReference>
<feature type="compositionally biased region" description="Basic and acidic residues" evidence="2">
    <location>
        <begin position="345"/>
        <end position="363"/>
    </location>
</feature>
<dbReference type="AlphaFoldDB" id="A0AAW1DI38"/>
<accession>A0AAW1DI38</accession>
<dbReference type="EMBL" id="JAPXFL010000002">
    <property type="protein sequence ID" value="KAK9510493.1"/>
    <property type="molecule type" value="Genomic_DNA"/>
</dbReference>
<dbReference type="PANTHER" id="PTHR33768">
    <property type="entry name" value="MIP11318P"/>
    <property type="match status" value="1"/>
</dbReference>
<feature type="compositionally biased region" description="Acidic residues" evidence="2">
    <location>
        <begin position="364"/>
        <end position="446"/>
    </location>
</feature>
<feature type="region of interest" description="Disordered" evidence="2">
    <location>
        <begin position="345"/>
        <end position="533"/>
    </location>
</feature>
<evidence type="ECO:0000313" key="4">
    <source>
        <dbReference type="Proteomes" id="UP001461498"/>
    </source>
</evidence>